<dbReference type="InterPro" id="IPR011335">
    <property type="entry name" value="Restrct_endonuc-II-like"/>
</dbReference>
<dbReference type="InterPro" id="IPR008538">
    <property type="entry name" value="Uma2"/>
</dbReference>
<dbReference type="InterPro" id="IPR012296">
    <property type="entry name" value="Nuclease_put_TT1808"/>
</dbReference>
<comment type="caution">
    <text evidence="2">The sequence shown here is derived from an EMBL/GenBank/DDBJ whole genome shotgun (WGS) entry which is preliminary data.</text>
</comment>
<evidence type="ECO:0000313" key="2">
    <source>
        <dbReference type="EMBL" id="NNJ26432.1"/>
    </source>
</evidence>
<gene>
    <name evidence="2" type="ORF">LzC2_25170</name>
</gene>
<accession>A0ABX1VGP4</accession>
<name>A0ABX1VGP4_9PLAN</name>
<sequence length="232" mass="24993">MPQTLDPPSTLPAPLGPPVPTADPVTAAEIVAQFGDVPLFRIVMDPAPGTATEADIDRIKRETGRLCELIDGTLIEKAVGAEFDLMGGELLTLIRNAIRGKKIGWVLGGQAFLRLTGRRTRAADVAVIRAEQIPSGRFPSEPAYPDLYPDLAIEVLSPSNRSGEMRRKREDFFAAGTRLIWQIDPAAGTCEVYTSIESPDETISAKGFLDGRDVVPGLKIPFADVLSAVELD</sequence>
<dbReference type="RefSeq" id="WP_171187468.1">
    <property type="nucleotide sequence ID" value="NZ_WTPX01000078.1"/>
</dbReference>
<proteinExistence type="predicted"/>
<dbReference type="CDD" id="cd06260">
    <property type="entry name" value="DUF820-like"/>
    <property type="match status" value="1"/>
</dbReference>
<organism evidence="2 3">
    <name type="scientific">Alienimonas chondri</name>
    <dbReference type="NCBI Taxonomy" id="2681879"/>
    <lineage>
        <taxon>Bacteria</taxon>
        <taxon>Pseudomonadati</taxon>
        <taxon>Planctomycetota</taxon>
        <taxon>Planctomycetia</taxon>
        <taxon>Planctomycetales</taxon>
        <taxon>Planctomycetaceae</taxon>
        <taxon>Alienimonas</taxon>
    </lineage>
</organism>
<dbReference type="Proteomes" id="UP000609651">
    <property type="component" value="Unassembled WGS sequence"/>
</dbReference>
<keyword evidence="3" id="KW-1185">Reference proteome</keyword>
<dbReference type="PANTHER" id="PTHR34107:SF1">
    <property type="entry name" value="SLL0198 PROTEIN"/>
    <property type="match status" value="1"/>
</dbReference>
<dbReference type="SUPFAM" id="SSF52980">
    <property type="entry name" value="Restriction endonuclease-like"/>
    <property type="match status" value="1"/>
</dbReference>
<feature type="domain" description="Putative restriction endonuclease" evidence="1">
    <location>
        <begin position="58"/>
        <end position="221"/>
    </location>
</feature>
<protein>
    <recommendedName>
        <fullName evidence="1">Putative restriction endonuclease domain-containing protein</fullName>
    </recommendedName>
</protein>
<dbReference type="EMBL" id="WTPX01000078">
    <property type="protein sequence ID" value="NNJ26432.1"/>
    <property type="molecule type" value="Genomic_DNA"/>
</dbReference>
<evidence type="ECO:0000313" key="3">
    <source>
        <dbReference type="Proteomes" id="UP000609651"/>
    </source>
</evidence>
<dbReference type="Pfam" id="PF05685">
    <property type="entry name" value="Uma2"/>
    <property type="match status" value="1"/>
</dbReference>
<dbReference type="PANTHER" id="PTHR34107">
    <property type="entry name" value="SLL0198 PROTEIN-RELATED"/>
    <property type="match status" value="1"/>
</dbReference>
<evidence type="ECO:0000259" key="1">
    <source>
        <dbReference type="Pfam" id="PF05685"/>
    </source>
</evidence>
<reference evidence="2 3" key="1">
    <citation type="journal article" date="2020" name="Syst. Appl. Microbiol.">
        <title>Alienimonas chondri sp. nov., a novel planctomycete isolated from the biofilm of the red alga Chondrus crispus.</title>
        <authorList>
            <person name="Vitorino I."/>
            <person name="Albuquerque L."/>
            <person name="Wiegand S."/>
            <person name="Kallscheuer N."/>
            <person name="da Costa M.S."/>
            <person name="Lobo-da-Cunha A."/>
            <person name="Jogler C."/>
            <person name="Lage O.M."/>
        </authorList>
    </citation>
    <scope>NUCLEOTIDE SEQUENCE [LARGE SCALE GENOMIC DNA]</scope>
    <source>
        <strain evidence="2 3">LzC2</strain>
    </source>
</reference>
<dbReference type="Gene3D" id="3.90.1570.10">
    <property type="entry name" value="tt1808, chain A"/>
    <property type="match status" value="1"/>
</dbReference>